<reference evidence="1" key="1">
    <citation type="submission" date="2016-09" db="EMBL/GenBank/DDBJ databases">
        <authorList>
            <person name="Capua I."/>
            <person name="De Benedictis P."/>
            <person name="Joannis T."/>
            <person name="Lombin L.H."/>
            <person name="Cattoli G."/>
        </authorList>
    </citation>
    <scope>NUCLEOTIDE SEQUENCE</scope>
    <source>
        <strain evidence="1">B9</strain>
    </source>
</reference>
<protein>
    <submittedName>
        <fullName evidence="1">Uncharacterized protein</fullName>
    </submittedName>
</protein>
<proteinExistence type="predicted"/>
<dbReference type="AlphaFoldDB" id="A0A1K0INR2"/>
<dbReference type="EMBL" id="FMSH01000466">
    <property type="protein sequence ID" value="SCU93199.1"/>
    <property type="molecule type" value="Genomic_DNA"/>
</dbReference>
<evidence type="ECO:0000313" key="1">
    <source>
        <dbReference type="EMBL" id="SCU93199.1"/>
    </source>
</evidence>
<organism evidence="1">
    <name type="scientific">Cupriavidus necator</name>
    <name type="common">Alcaligenes eutrophus</name>
    <name type="synonym">Ralstonia eutropha</name>
    <dbReference type="NCBI Taxonomy" id="106590"/>
    <lineage>
        <taxon>Bacteria</taxon>
        <taxon>Pseudomonadati</taxon>
        <taxon>Pseudomonadota</taxon>
        <taxon>Betaproteobacteria</taxon>
        <taxon>Burkholderiales</taxon>
        <taxon>Burkholderiaceae</taxon>
        <taxon>Cupriavidus</taxon>
    </lineage>
</organism>
<gene>
    <name evidence="1" type="ORF">CNECB9_5180011</name>
</gene>
<name>A0A1K0INR2_CUPNE</name>
<sequence length="55" mass="6392">MQLLENALNQHHVKDSVRRDIGVLSYILYKTLRLERQYFTAERLRGGSPCQSSIS</sequence>
<accession>A0A1K0INR2</accession>